<accession>A0A6A5YF50</accession>
<dbReference type="OrthoDB" id="2157530at2759"/>
<sequence>MSGSDAVPWENVNIRLRSDGVYGLNSLADGAPLLVHDGAVIQGSYNFPDTEFRILESMQTAWQNEARSVWQPIISESGAMGKVAMSVYMSTTDVPPLRLRDVPDLIFGQTSKILKSYGERYKAIRSQIYRACANRAMFVTSKGYLGLAPGNAQEGDIVCVLLGGCTPYLLRPIAGSKQFTFVGEAYVYGIMGGELLGHEMGHARMRDFEIV</sequence>
<dbReference type="EMBL" id="ML977378">
    <property type="protein sequence ID" value="KAF2105533.1"/>
    <property type="molecule type" value="Genomic_DNA"/>
</dbReference>
<evidence type="ECO:0000313" key="1">
    <source>
        <dbReference type="EMBL" id="KAF2105533.1"/>
    </source>
</evidence>
<evidence type="ECO:0000313" key="2">
    <source>
        <dbReference type="Proteomes" id="UP000799770"/>
    </source>
</evidence>
<dbReference type="Pfam" id="PF26639">
    <property type="entry name" value="Het-6_barrel"/>
    <property type="match status" value="1"/>
</dbReference>
<name>A0A6A5YF50_9PLEO</name>
<keyword evidence="2" id="KW-1185">Reference proteome</keyword>
<protein>
    <recommendedName>
        <fullName evidence="3">Heterokaryon incompatibility protein-domain-containing protein</fullName>
    </recommendedName>
</protein>
<gene>
    <name evidence="1" type="ORF">BDV96DRAFT_608170</name>
</gene>
<dbReference type="PANTHER" id="PTHR24148">
    <property type="entry name" value="ANKYRIN REPEAT DOMAIN-CONTAINING PROTEIN 39 HOMOLOG-RELATED"/>
    <property type="match status" value="1"/>
</dbReference>
<evidence type="ECO:0008006" key="3">
    <source>
        <dbReference type="Google" id="ProtNLM"/>
    </source>
</evidence>
<proteinExistence type="predicted"/>
<dbReference type="PANTHER" id="PTHR24148:SF64">
    <property type="entry name" value="HETEROKARYON INCOMPATIBILITY DOMAIN-CONTAINING PROTEIN"/>
    <property type="match status" value="1"/>
</dbReference>
<organism evidence="1 2">
    <name type="scientific">Lophiotrema nucula</name>
    <dbReference type="NCBI Taxonomy" id="690887"/>
    <lineage>
        <taxon>Eukaryota</taxon>
        <taxon>Fungi</taxon>
        <taxon>Dikarya</taxon>
        <taxon>Ascomycota</taxon>
        <taxon>Pezizomycotina</taxon>
        <taxon>Dothideomycetes</taxon>
        <taxon>Pleosporomycetidae</taxon>
        <taxon>Pleosporales</taxon>
        <taxon>Lophiotremataceae</taxon>
        <taxon>Lophiotrema</taxon>
    </lineage>
</organism>
<reference evidence="1" key="1">
    <citation type="journal article" date="2020" name="Stud. Mycol.">
        <title>101 Dothideomycetes genomes: a test case for predicting lifestyles and emergence of pathogens.</title>
        <authorList>
            <person name="Haridas S."/>
            <person name="Albert R."/>
            <person name="Binder M."/>
            <person name="Bloem J."/>
            <person name="Labutti K."/>
            <person name="Salamov A."/>
            <person name="Andreopoulos B."/>
            <person name="Baker S."/>
            <person name="Barry K."/>
            <person name="Bills G."/>
            <person name="Bluhm B."/>
            <person name="Cannon C."/>
            <person name="Castanera R."/>
            <person name="Culley D."/>
            <person name="Daum C."/>
            <person name="Ezra D."/>
            <person name="Gonzalez J."/>
            <person name="Henrissat B."/>
            <person name="Kuo A."/>
            <person name="Liang C."/>
            <person name="Lipzen A."/>
            <person name="Lutzoni F."/>
            <person name="Magnuson J."/>
            <person name="Mondo S."/>
            <person name="Nolan M."/>
            <person name="Ohm R."/>
            <person name="Pangilinan J."/>
            <person name="Park H.-J."/>
            <person name="Ramirez L."/>
            <person name="Alfaro M."/>
            <person name="Sun H."/>
            <person name="Tritt A."/>
            <person name="Yoshinaga Y."/>
            <person name="Zwiers L.-H."/>
            <person name="Turgeon B."/>
            <person name="Goodwin S."/>
            <person name="Spatafora J."/>
            <person name="Crous P."/>
            <person name="Grigoriev I."/>
        </authorList>
    </citation>
    <scope>NUCLEOTIDE SEQUENCE</scope>
    <source>
        <strain evidence="1">CBS 627.86</strain>
    </source>
</reference>
<dbReference type="InterPro" id="IPR052895">
    <property type="entry name" value="HetReg/Transcr_Mod"/>
</dbReference>
<dbReference type="AlphaFoldDB" id="A0A6A5YF50"/>
<dbReference type="Proteomes" id="UP000799770">
    <property type="component" value="Unassembled WGS sequence"/>
</dbReference>